<protein>
    <submittedName>
        <fullName evidence="1">Uncharacterized protein</fullName>
    </submittedName>
</protein>
<keyword evidence="2" id="KW-1185">Reference proteome</keyword>
<proteinExistence type="predicted"/>
<dbReference type="Proteomes" id="UP001595713">
    <property type="component" value="Unassembled WGS sequence"/>
</dbReference>
<comment type="caution">
    <text evidence="1">The sequence shown here is derived from an EMBL/GenBank/DDBJ whole genome shotgun (WGS) entry which is preliminary data.</text>
</comment>
<sequence length="216" mass="23104">MTITFPRALPEAFVGSGPVFELQRVDFLSPETGGRLGALTAGFPLWMASWPMANSIGRVKSDEVTAWVDSMRGAGKRFHGRDVSRPAPRYHLGGVPFTIHPSSWSQTFDADGTAILQLTGCLSGMVISHRDYIGFEWDGWKRSLVRAIEPATATAGGVLQFAIEPPVPPITPSGAVVNLAAPTCLMRLTKDTNVGAMTRRLSVSGGKIAAVEDLVP</sequence>
<name>A0ABV7STX7_9SPHN</name>
<dbReference type="EMBL" id="JBHRXP010000001">
    <property type="protein sequence ID" value="MFC3579132.1"/>
    <property type="molecule type" value="Genomic_DNA"/>
</dbReference>
<evidence type="ECO:0000313" key="2">
    <source>
        <dbReference type="Proteomes" id="UP001595713"/>
    </source>
</evidence>
<organism evidence="1 2">
    <name type="scientific">Sphingomonas hylomeconis</name>
    <dbReference type="NCBI Taxonomy" id="1395958"/>
    <lineage>
        <taxon>Bacteria</taxon>
        <taxon>Pseudomonadati</taxon>
        <taxon>Pseudomonadota</taxon>
        <taxon>Alphaproteobacteria</taxon>
        <taxon>Sphingomonadales</taxon>
        <taxon>Sphingomonadaceae</taxon>
        <taxon>Sphingomonas</taxon>
    </lineage>
</organism>
<dbReference type="RefSeq" id="WP_261295914.1">
    <property type="nucleotide sequence ID" value="NZ_JANQBK010000023.1"/>
</dbReference>
<reference evidence="2" key="1">
    <citation type="journal article" date="2019" name="Int. J. Syst. Evol. Microbiol.">
        <title>The Global Catalogue of Microorganisms (GCM) 10K type strain sequencing project: providing services to taxonomists for standard genome sequencing and annotation.</title>
        <authorList>
            <consortium name="The Broad Institute Genomics Platform"/>
            <consortium name="The Broad Institute Genome Sequencing Center for Infectious Disease"/>
            <person name="Wu L."/>
            <person name="Ma J."/>
        </authorList>
    </citation>
    <scope>NUCLEOTIDE SEQUENCE [LARGE SCALE GENOMIC DNA]</scope>
    <source>
        <strain evidence="2">KCTC 42739</strain>
    </source>
</reference>
<gene>
    <name evidence="1" type="ORF">ACFONA_03055</name>
</gene>
<accession>A0ABV7STX7</accession>
<evidence type="ECO:0000313" key="1">
    <source>
        <dbReference type="EMBL" id="MFC3579132.1"/>
    </source>
</evidence>